<sequence>MGRSMIDVASGGGLMDKTPTTTRHVISNMASNTQQFGIRGPSQSWMVNEIGVASNLRLENQLFKLTYLVRQIVVGQHQPSMAAKVCGICTSMEHPTDLCPKLQETESRGSNHIRVSQLIISSLGSNHSGQGRVKGHMQLNDSNRHRMRLKDQQATNNRLYNIKHHHSNTSNNKECHLKQQDKTIPLPFPTRTISARKHESDEELLKTFRKVEINISLLDAIKQIPKYRKFLKELCVHKRKKMKGGCGSRRYSVGIDQK</sequence>
<evidence type="ECO:0000313" key="1">
    <source>
        <dbReference type="EMBL" id="RDY07788.1"/>
    </source>
</evidence>
<organism evidence="1 2">
    <name type="scientific">Mucuna pruriens</name>
    <name type="common">Velvet bean</name>
    <name type="synonym">Dolichos pruriens</name>
    <dbReference type="NCBI Taxonomy" id="157652"/>
    <lineage>
        <taxon>Eukaryota</taxon>
        <taxon>Viridiplantae</taxon>
        <taxon>Streptophyta</taxon>
        <taxon>Embryophyta</taxon>
        <taxon>Tracheophyta</taxon>
        <taxon>Spermatophyta</taxon>
        <taxon>Magnoliopsida</taxon>
        <taxon>eudicotyledons</taxon>
        <taxon>Gunneridae</taxon>
        <taxon>Pentapetalae</taxon>
        <taxon>rosids</taxon>
        <taxon>fabids</taxon>
        <taxon>Fabales</taxon>
        <taxon>Fabaceae</taxon>
        <taxon>Papilionoideae</taxon>
        <taxon>50 kb inversion clade</taxon>
        <taxon>NPAAA clade</taxon>
        <taxon>indigoferoid/millettioid clade</taxon>
        <taxon>Phaseoleae</taxon>
        <taxon>Mucuna</taxon>
    </lineage>
</organism>
<evidence type="ECO:0008006" key="3">
    <source>
        <dbReference type="Google" id="ProtNLM"/>
    </source>
</evidence>
<dbReference type="Proteomes" id="UP000257109">
    <property type="component" value="Unassembled WGS sequence"/>
</dbReference>
<protein>
    <recommendedName>
        <fullName evidence="3">Retrotransposon gag domain-containing protein</fullName>
    </recommendedName>
</protein>
<name>A0A371HYB9_MUCPR</name>
<keyword evidence="2" id="KW-1185">Reference proteome</keyword>
<comment type="caution">
    <text evidence="1">The sequence shown here is derived from an EMBL/GenBank/DDBJ whole genome shotgun (WGS) entry which is preliminary data.</text>
</comment>
<feature type="non-terminal residue" evidence="1">
    <location>
        <position position="1"/>
    </location>
</feature>
<accession>A0A371HYB9</accession>
<proteinExistence type="predicted"/>
<dbReference type="EMBL" id="QJKJ01001398">
    <property type="protein sequence ID" value="RDY07788.1"/>
    <property type="molecule type" value="Genomic_DNA"/>
</dbReference>
<evidence type="ECO:0000313" key="2">
    <source>
        <dbReference type="Proteomes" id="UP000257109"/>
    </source>
</evidence>
<gene>
    <name evidence="1" type="ORF">CR513_08049</name>
</gene>
<dbReference type="AlphaFoldDB" id="A0A371HYB9"/>
<dbReference type="OrthoDB" id="778454at2759"/>
<reference evidence="1" key="1">
    <citation type="submission" date="2018-05" db="EMBL/GenBank/DDBJ databases">
        <title>Draft genome of Mucuna pruriens seed.</title>
        <authorList>
            <person name="Nnadi N.E."/>
            <person name="Vos R."/>
            <person name="Hasami M.H."/>
            <person name="Devisetty U.K."/>
            <person name="Aguiy J.C."/>
        </authorList>
    </citation>
    <scope>NUCLEOTIDE SEQUENCE [LARGE SCALE GENOMIC DNA]</scope>
    <source>
        <strain evidence="1">JCA_2017</strain>
    </source>
</reference>